<keyword evidence="1" id="KW-1133">Transmembrane helix</keyword>
<feature type="transmembrane region" description="Helical" evidence="1">
    <location>
        <begin position="150"/>
        <end position="167"/>
    </location>
</feature>
<feature type="transmembrane region" description="Helical" evidence="1">
    <location>
        <begin position="261"/>
        <end position="282"/>
    </location>
</feature>
<name>A0A371X554_9HYPH</name>
<dbReference type="Pfam" id="PF01970">
    <property type="entry name" value="TctA"/>
    <property type="match status" value="1"/>
</dbReference>
<feature type="transmembrane region" description="Helical" evidence="1">
    <location>
        <begin position="203"/>
        <end position="226"/>
    </location>
</feature>
<dbReference type="PANTHER" id="PTHR35342:SF5">
    <property type="entry name" value="TRICARBOXYLIC TRANSPORT PROTEIN"/>
    <property type="match status" value="1"/>
</dbReference>
<keyword evidence="4" id="KW-1185">Reference proteome</keyword>
<feature type="transmembrane region" description="Helical" evidence="1">
    <location>
        <begin position="469"/>
        <end position="490"/>
    </location>
</feature>
<feature type="transmembrane region" description="Helical" evidence="1">
    <location>
        <begin position="112"/>
        <end position="138"/>
    </location>
</feature>
<dbReference type="PANTHER" id="PTHR35342">
    <property type="entry name" value="TRICARBOXYLIC TRANSPORT PROTEIN"/>
    <property type="match status" value="1"/>
</dbReference>
<accession>A0A371X554</accession>
<organism evidence="3 4">
    <name type="scientific">Fulvimarina endophytica</name>
    <dbReference type="NCBI Taxonomy" id="2293836"/>
    <lineage>
        <taxon>Bacteria</taxon>
        <taxon>Pseudomonadati</taxon>
        <taxon>Pseudomonadota</taxon>
        <taxon>Alphaproteobacteria</taxon>
        <taxon>Hyphomicrobiales</taxon>
        <taxon>Aurantimonadaceae</taxon>
        <taxon>Fulvimarina</taxon>
    </lineage>
</organism>
<sequence length="512" mass="53000">MDAVFSGLASGFATALQPFNLMLVLAGCFAGTLIGALPGIGPINGVAILLPIAYSLGFPAESAIILLAGIYYGAEYGGRISSILLNVPGDAGAVMTTLDGNPMARNGEAGKALSLSAIASFVGGTFAVVLMSLFGPLLASYAVTFSPSDYVALMVFAFASLASLVGANPVKTLLGAVIGLILASVGIDANTGVARYTFGIPDILAGIDFLVVVIGLFGMAELIHLVEQQARGQLKTLKIDKSFVTMADLARTKWTILRASMIGFFIGILPGTGASVASAVAYGSEKRACNNAPSFGKGDIRGLAAPEAANNAAAGGAMVPMLTLGIPGSGTTAILLGALLLFNVQPGPLMFEQRPEVAWGLIASMYIGNIALLVINLPLVGLFARMLTIPQQYLTPLIAVLAFVGVYSIVGNAHDLYMITLLGVFGWVMRKLGFSLAPVILGFVLGGLFENNLRRALSISGGDWTILVTSWNAIGLYVLTVAIIVVPLVYSRYRTRALAEGDADATTDAPRS</sequence>
<comment type="caution">
    <text evidence="3">The sequence shown here is derived from an EMBL/GenBank/DDBJ whole genome shotgun (WGS) entry which is preliminary data.</text>
</comment>
<feature type="transmembrane region" description="Helical" evidence="1">
    <location>
        <begin position="393"/>
        <end position="411"/>
    </location>
</feature>
<dbReference type="RefSeq" id="WP_116682591.1">
    <property type="nucleotide sequence ID" value="NZ_QURL01000003.1"/>
</dbReference>
<dbReference type="Proteomes" id="UP000264310">
    <property type="component" value="Unassembled WGS sequence"/>
</dbReference>
<feature type="transmembrane region" description="Helical" evidence="1">
    <location>
        <begin position="432"/>
        <end position="449"/>
    </location>
</feature>
<evidence type="ECO:0000256" key="1">
    <source>
        <dbReference type="SAM" id="Phobius"/>
    </source>
</evidence>
<evidence type="ECO:0000313" key="4">
    <source>
        <dbReference type="Proteomes" id="UP000264310"/>
    </source>
</evidence>
<feature type="transmembrane region" description="Helical" evidence="1">
    <location>
        <begin position="324"/>
        <end position="345"/>
    </location>
</feature>
<feature type="domain" description="DUF112" evidence="2">
    <location>
        <begin position="21"/>
        <end position="441"/>
    </location>
</feature>
<reference evidence="3 4" key="1">
    <citation type="submission" date="2018-08" db="EMBL/GenBank/DDBJ databases">
        <title>Fulvimarina sp. 85, whole genome shotgun sequence.</title>
        <authorList>
            <person name="Tuo L."/>
        </authorList>
    </citation>
    <scope>NUCLEOTIDE SEQUENCE [LARGE SCALE GENOMIC DNA]</scope>
    <source>
        <strain evidence="3 4">85</strain>
    </source>
</reference>
<dbReference type="OrthoDB" id="9806425at2"/>
<evidence type="ECO:0000259" key="2">
    <source>
        <dbReference type="Pfam" id="PF01970"/>
    </source>
</evidence>
<dbReference type="EMBL" id="QURL01000003">
    <property type="protein sequence ID" value="RFC64174.1"/>
    <property type="molecule type" value="Genomic_DNA"/>
</dbReference>
<keyword evidence="1" id="KW-0472">Membrane</keyword>
<feature type="transmembrane region" description="Helical" evidence="1">
    <location>
        <begin position="21"/>
        <end position="40"/>
    </location>
</feature>
<protein>
    <submittedName>
        <fullName evidence="3">Tripartite tricarboxylate transporter permease</fullName>
    </submittedName>
</protein>
<feature type="transmembrane region" description="Helical" evidence="1">
    <location>
        <begin position="174"/>
        <end position="197"/>
    </location>
</feature>
<gene>
    <name evidence="3" type="ORF">DYI37_07410</name>
</gene>
<proteinExistence type="predicted"/>
<dbReference type="AlphaFoldDB" id="A0A371X554"/>
<feature type="transmembrane region" description="Helical" evidence="1">
    <location>
        <begin position="52"/>
        <end position="74"/>
    </location>
</feature>
<evidence type="ECO:0000313" key="3">
    <source>
        <dbReference type="EMBL" id="RFC64174.1"/>
    </source>
</evidence>
<keyword evidence="1" id="KW-0812">Transmembrane</keyword>
<dbReference type="InterPro" id="IPR002823">
    <property type="entry name" value="DUF112_TM"/>
</dbReference>
<feature type="transmembrane region" description="Helical" evidence="1">
    <location>
        <begin position="357"/>
        <end position="381"/>
    </location>
</feature>